<feature type="region of interest" description="Disordered" evidence="1">
    <location>
        <begin position="71"/>
        <end position="168"/>
    </location>
</feature>
<sequence>MLSSLFGSLVHQAAVCLVAGASAGRLGILRAIPIDDALTGPVVFRPPRSGYTEVQHVEAQEAVDGANKALQNGQLSRTGRVETSKDPVLTKASKKAREVERTRAASEGDPYLPSQHAGHNPDSMWTGKAESVGPWLRQDGKVNSTLGSQGSKYPKNYKPTQFRYEPTR</sequence>
<organism evidence="2 3">
    <name type="scientific">Nakamurella antarctica</name>
    <dbReference type="NCBI Taxonomy" id="1902245"/>
    <lineage>
        <taxon>Bacteria</taxon>
        <taxon>Bacillati</taxon>
        <taxon>Actinomycetota</taxon>
        <taxon>Actinomycetes</taxon>
        <taxon>Nakamurellales</taxon>
        <taxon>Nakamurellaceae</taxon>
        <taxon>Nakamurella</taxon>
    </lineage>
</organism>
<name>A0A3G8ZNI8_9ACTN</name>
<keyword evidence="3" id="KW-1185">Reference proteome</keyword>
<dbReference type="KEGG" id="nak:EH165_12415"/>
<evidence type="ECO:0000313" key="2">
    <source>
        <dbReference type="EMBL" id="AZI58820.1"/>
    </source>
</evidence>
<evidence type="ECO:0000256" key="1">
    <source>
        <dbReference type="SAM" id="MobiDB-lite"/>
    </source>
</evidence>
<protein>
    <submittedName>
        <fullName evidence="2">Uncharacterized protein</fullName>
    </submittedName>
</protein>
<dbReference type="EMBL" id="CP034170">
    <property type="protein sequence ID" value="AZI58820.1"/>
    <property type="molecule type" value="Genomic_DNA"/>
</dbReference>
<feature type="compositionally biased region" description="Polar residues" evidence="1">
    <location>
        <begin position="141"/>
        <end position="151"/>
    </location>
</feature>
<gene>
    <name evidence="2" type="ORF">EH165_12415</name>
</gene>
<dbReference type="AlphaFoldDB" id="A0A3G8ZNI8"/>
<proteinExistence type="predicted"/>
<feature type="compositionally biased region" description="Basic and acidic residues" evidence="1">
    <location>
        <begin position="95"/>
        <end position="106"/>
    </location>
</feature>
<dbReference type="Proteomes" id="UP000268084">
    <property type="component" value="Chromosome"/>
</dbReference>
<accession>A0A3G8ZNI8</accession>
<reference evidence="2 3" key="1">
    <citation type="submission" date="2018-11" db="EMBL/GenBank/DDBJ databases">
        <authorList>
            <person name="Da X."/>
        </authorList>
    </citation>
    <scope>NUCLEOTIDE SEQUENCE [LARGE SCALE GENOMIC DNA]</scope>
    <source>
        <strain evidence="2 3">S14-144</strain>
    </source>
</reference>
<dbReference type="OrthoDB" id="4546519at2"/>
<evidence type="ECO:0000313" key="3">
    <source>
        <dbReference type="Proteomes" id="UP000268084"/>
    </source>
</evidence>
<reference evidence="2 3" key="2">
    <citation type="submission" date="2018-12" db="EMBL/GenBank/DDBJ databases">
        <title>Nakamurella antarcticus sp. nov., isolated from Antarctica South Shetland Islands soil.</title>
        <authorList>
            <person name="Peng F."/>
        </authorList>
    </citation>
    <scope>NUCLEOTIDE SEQUENCE [LARGE SCALE GENOMIC DNA]</scope>
    <source>
        <strain evidence="2 3">S14-144</strain>
    </source>
</reference>